<dbReference type="PANTHER" id="PTHR36565">
    <property type="entry name" value="UPF0332 PROTEIN TM_1000"/>
    <property type="match status" value="1"/>
</dbReference>
<dbReference type="Proteomes" id="UP000256405">
    <property type="component" value="Unassembled WGS sequence"/>
</dbReference>
<sequence length="128" mass="14802">MSASKSDLVKYRLARSRETFDDALLLAENNKWNSAINRLYYAAFYAVSALIILKNQDSYTHNGVKTVFSALFIKTGIIDKEHGKIYSQLFTWRQKGDYDDLFDFDRETVFPYIEKVKALISEVEKVIG</sequence>
<dbReference type="InterPro" id="IPR007842">
    <property type="entry name" value="HEPN_dom"/>
</dbReference>
<evidence type="ECO:0000256" key="1">
    <source>
        <dbReference type="ARBA" id="ARBA00038248"/>
    </source>
</evidence>
<comment type="caution">
    <text evidence="3">The sequence shown here is derived from an EMBL/GenBank/DDBJ whole genome shotgun (WGS) entry which is preliminary data.</text>
</comment>
<gene>
    <name evidence="3" type="ORF">C8N25_117102</name>
</gene>
<comment type="similarity">
    <text evidence="1">Belongs to the UPF0332 family.</text>
</comment>
<dbReference type="OrthoDB" id="1494057at2"/>
<evidence type="ECO:0000313" key="4">
    <source>
        <dbReference type="Proteomes" id="UP000256405"/>
    </source>
</evidence>
<reference evidence="3 4" key="1">
    <citation type="submission" date="2018-08" db="EMBL/GenBank/DDBJ databases">
        <title>Genomic Encyclopedia of Archaeal and Bacterial Type Strains, Phase II (KMG-II): from individual species to whole genera.</title>
        <authorList>
            <person name="Goeker M."/>
        </authorList>
    </citation>
    <scope>NUCLEOTIDE SEQUENCE [LARGE SCALE GENOMIC DNA]</scope>
    <source>
        <strain evidence="3 4">DSM 15986</strain>
    </source>
</reference>
<keyword evidence="4" id="KW-1185">Reference proteome</keyword>
<evidence type="ECO:0000313" key="3">
    <source>
        <dbReference type="EMBL" id="REG83600.1"/>
    </source>
</evidence>
<dbReference type="AlphaFoldDB" id="A0A3E0DLH0"/>
<proteinExistence type="inferred from homology"/>
<protein>
    <recommendedName>
        <fullName evidence="2">HEPN domain-containing protein</fullName>
    </recommendedName>
</protein>
<accession>A0A3E0DLH0</accession>
<dbReference type="PANTHER" id="PTHR36565:SF1">
    <property type="entry name" value="UPF0332 PROTEIN TM_1000"/>
    <property type="match status" value="1"/>
</dbReference>
<dbReference type="RefSeq" id="WP_086543590.1">
    <property type="nucleotide sequence ID" value="NZ_MSSW01000080.1"/>
</dbReference>
<dbReference type="Pfam" id="PF05168">
    <property type="entry name" value="HEPN"/>
    <property type="match status" value="1"/>
</dbReference>
<dbReference type="Gene3D" id="1.20.120.330">
    <property type="entry name" value="Nucleotidyltransferases domain 2"/>
    <property type="match status" value="1"/>
</dbReference>
<organism evidence="3 4">
    <name type="scientific">Algoriphagus antarcticus</name>
    <dbReference type="NCBI Taxonomy" id="238540"/>
    <lineage>
        <taxon>Bacteria</taxon>
        <taxon>Pseudomonadati</taxon>
        <taxon>Bacteroidota</taxon>
        <taxon>Cytophagia</taxon>
        <taxon>Cytophagales</taxon>
        <taxon>Cyclobacteriaceae</taxon>
        <taxon>Algoriphagus</taxon>
    </lineage>
</organism>
<feature type="domain" description="HEPN" evidence="2">
    <location>
        <begin position="10"/>
        <end position="125"/>
    </location>
</feature>
<dbReference type="EMBL" id="QUNF01000017">
    <property type="protein sequence ID" value="REG83600.1"/>
    <property type="molecule type" value="Genomic_DNA"/>
</dbReference>
<evidence type="ECO:0000259" key="2">
    <source>
        <dbReference type="Pfam" id="PF05168"/>
    </source>
</evidence>
<dbReference type="InterPro" id="IPR052226">
    <property type="entry name" value="UPF0332_toxin"/>
</dbReference>
<name>A0A3E0DLH0_9BACT</name>